<dbReference type="AlphaFoldDB" id="A0A0L0J0D6"/>
<dbReference type="STRING" id="121719.APZ00_12020"/>
<feature type="transmembrane region" description="Helical" evidence="7">
    <location>
        <begin position="110"/>
        <end position="130"/>
    </location>
</feature>
<dbReference type="InterPro" id="IPR000515">
    <property type="entry name" value="MetI-like"/>
</dbReference>
<dbReference type="InterPro" id="IPR035906">
    <property type="entry name" value="MetI-like_sf"/>
</dbReference>
<dbReference type="PANTHER" id="PTHR30193:SF42">
    <property type="entry name" value="ABC TRANSPORTER PERMEASE PROTEIN"/>
    <property type="match status" value="1"/>
</dbReference>
<dbReference type="CDD" id="cd06261">
    <property type="entry name" value="TM_PBP2"/>
    <property type="match status" value="1"/>
</dbReference>
<evidence type="ECO:0000256" key="2">
    <source>
        <dbReference type="ARBA" id="ARBA00022448"/>
    </source>
</evidence>
<evidence type="ECO:0000313" key="9">
    <source>
        <dbReference type="Proteomes" id="UP000064921"/>
    </source>
</evidence>
<dbReference type="PANTHER" id="PTHR30193">
    <property type="entry name" value="ABC TRANSPORTER PERMEASE PROTEIN"/>
    <property type="match status" value="1"/>
</dbReference>
<keyword evidence="4 7" id="KW-0812">Transmembrane</keyword>
<dbReference type="PATRIC" id="fig|121719.5.peg.4553"/>
<reference evidence="8 9" key="1">
    <citation type="submission" date="2015-10" db="EMBL/GenBank/DDBJ databases">
        <title>The world's first case of liver abscess caused by Pannonibacter phragmitetus.</title>
        <authorList>
            <person name="Ming D."/>
            <person name="Wang M."/>
            <person name="Zhou Y."/>
            <person name="Jiang T."/>
            <person name="Hu S."/>
        </authorList>
    </citation>
    <scope>NUCLEOTIDE SEQUENCE [LARGE SCALE GENOMIC DNA]</scope>
    <source>
        <strain evidence="8 9">31801</strain>
    </source>
</reference>
<evidence type="ECO:0000256" key="3">
    <source>
        <dbReference type="ARBA" id="ARBA00022475"/>
    </source>
</evidence>
<evidence type="ECO:0000313" key="8">
    <source>
        <dbReference type="EMBL" id="ALV30046.1"/>
    </source>
</evidence>
<dbReference type="Pfam" id="PF00528">
    <property type="entry name" value="BPD_transp_1"/>
    <property type="match status" value="1"/>
</dbReference>
<keyword evidence="5 7" id="KW-1133">Transmembrane helix</keyword>
<comment type="subcellular location">
    <subcellularLocation>
        <location evidence="1 7">Cell membrane</location>
        <topology evidence="1 7">Multi-pass membrane protein</topology>
    </subcellularLocation>
</comment>
<protein>
    <submittedName>
        <fullName evidence="8">Sugar ABC transporter permease</fullName>
    </submittedName>
</protein>
<comment type="similarity">
    <text evidence="7">Belongs to the binding-protein-dependent transport system permease family.</text>
</comment>
<evidence type="ECO:0000256" key="6">
    <source>
        <dbReference type="ARBA" id="ARBA00023136"/>
    </source>
</evidence>
<dbReference type="EMBL" id="CP013068">
    <property type="protein sequence ID" value="ALV30046.1"/>
    <property type="molecule type" value="Genomic_DNA"/>
</dbReference>
<evidence type="ECO:0000256" key="5">
    <source>
        <dbReference type="ARBA" id="ARBA00022989"/>
    </source>
</evidence>
<dbReference type="Gene3D" id="1.10.3720.10">
    <property type="entry name" value="MetI-like"/>
    <property type="match status" value="1"/>
</dbReference>
<keyword evidence="2 7" id="KW-0813">Transport</keyword>
<keyword evidence="6 7" id="KW-0472">Membrane</keyword>
<proteinExistence type="inferred from homology"/>
<feature type="transmembrane region" description="Helical" evidence="7">
    <location>
        <begin position="159"/>
        <end position="184"/>
    </location>
</feature>
<accession>A0A0L0J0D6</accession>
<name>A0A0L0J0D6_9HYPH</name>
<evidence type="ECO:0000256" key="7">
    <source>
        <dbReference type="RuleBase" id="RU363032"/>
    </source>
</evidence>
<dbReference type="GO" id="GO:0005886">
    <property type="term" value="C:plasma membrane"/>
    <property type="evidence" value="ECO:0007669"/>
    <property type="project" value="UniProtKB-SubCell"/>
</dbReference>
<feature type="transmembrane region" description="Helical" evidence="7">
    <location>
        <begin position="205"/>
        <end position="230"/>
    </location>
</feature>
<dbReference type="SUPFAM" id="SSF161098">
    <property type="entry name" value="MetI-like"/>
    <property type="match status" value="1"/>
</dbReference>
<dbReference type="InterPro" id="IPR051393">
    <property type="entry name" value="ABC_transporter_permease"/>
</dbReference>
<evidence type="ECO:0000256" key="4">
    <source>
        <dbReference type="ARBA" id="ARBA00022692"/>
    </source>
</evidence>
<evidence type="ECO:0000256" key="1">
    <source>
        <dbReference type="ARBA" id="ARBA00004651"/>
    </source>
</evidence>
<gene>
    <name evidence="8" type="ORF">APZ00_12020</name>
</gene>
<feature type="transmembrane region" description="Helical" evidence="7">
    <location>
        <begin position="76"/>
        <end position="98"/>
    </location>
</feature>
<dbReference type="KEGG" id="pphr:APZ00_12020"/>
<dbReference type="PROSITE" id="PS50928">
    <property type="entry name" value="ABC_TM1"/>
    <property type="match status" value="1"/>
</dbReference>
<feature type="transmembrane region" description="Helical" evidence="7">
    <location>
        <begin position="20"/>
        <end position="43"/>
    </location>
</feature>
<dbReference type="RefSeq" id="WP_050473088.1">
    <property type="nucleotide sequence ID" value="NZ_CM011124.1"/>
</dbReference>
<organism evidence="8 9">
    <name type="scientific">Pannonibacter phragmitetus</name>
    <dbReference type="NCBI Taxonomy" id="121719"/>
    <lineage>
        <taxon>Bacteria</taxon>
        <taxon>Pseudomonadati</taxon>
        <taxon>Pseudomonadota</taxon>
        <taxon>Alphaproteobacteria</taxon>
        <taxon>Hyphomicrobiales</taxon>
        <taxon>Stappiaceae</taxon>
        <taxon>Pannonibacter</taxon>
    </lineage>
</organism>
<dbReference type="GO" id="GO:0055085">
    <property type="term" value="P:transmembrane transport"/>
    <property type="evidence" value="ECO:0007669"/>
    <property type="project" value="InterPro"/>
</dbReference>
<dbReference type="Proteomes" id="UP000064921">
    <property type="component" value="Chromosome"/>
</dbReference>
<keyword evidence="3" id="KW-1003">Cell membrane</keyword>
<feature type="transmembrane region" description="Helical" evidence="7">
    <location>
        <begin position="269"/>
        <end position="289"/>
    </location>
</feature>
<keyword evidence="9" id="KW-1185">Reference proteome</keyword>
<sequence length="297" mass="32911">MSPHGKPAGLLKNLSAKIAAIPMVVTALVVFIGFSAWTITYSFTNSRLLPRADWVGLAQYERLWSTRRWVISIENLAVYGSLMLIMSLVLGFLLAVLIDQKIRFEDSFRTIFLYPYALSFIVTGLVWQWLLDAEFGIQAAVRSMGFESFTFDPLYNADLVLYGVLIAGLWHGSGLVMCLMLAGLRGIDEDIWKATKIDGIPTWKTYLFVVIPMMRPVFITTLVLVTSGIIKLYDLIIAQTGGGPGLASEVPAKFVFDAMFVSQNLAQGFAASTMMLVAVIFVIIPWAYLEFGGKKHG</sequence>